<dbReference type="Proteomes" id="UP000317728">
    <property type="component" value="Chromosome"/>
</dbReference>
<protein>
    <submittedName>
        <fullName evidence="4">DUF2236 domain-containing protein</fullName>
    </submittedName>
</protein>
<proteinExistence type="predicted"/>
<reference evidence="3 5" key="2">
    <citation type="submission" date="2016-10" db="EMBL/GenBank/DDBJ databases">
        <title>Evaluation of Human, Veterinary and Environmental Mycobacterium chelonae Isolates by Core Genome Phylogenomic Analysis, Targeted Gene Comparison, and Anti-microbial Susceptibility Patterns: A Tale of Mistaken Identities.</title>
        <authorList>
            <person name="Fogelson S.B."/>
            <person name="Camus A.C."/>
            <person name="Lorenz W."/>
            <person name="Vasireddy R."/>
            <person name="Vasireddy S."/>
            <person name="Smith T."/>
            <person name="Brown-Elliott B.A."/>
            <person name="Wallace R.J.Jr."/>
            <person name="Hasan N.A."/>
            <person name="Reischl U."/>
            <person name="Sanchez S."/>
        </authorList>
    </citation>
    <scope>NUCLEOTIDE SEQUENCE [LARGE SCALE GENOMIC DNA]</scope>
    <source>
        <strain evidence="3 5">15515</strain>
    </source>
</reference>
<name>A0A1S1KGS8_MYCCH</name>
<evidence type="ECO:0000313" key="2">
    <source>
        <dbReference type="EMBL" id="OHT49732.1"/>
    </source>
</evidence>
<dbReference type="PANTHER" id="PTHR36151:SF3">
    <property type="entry name" value="ER-BOUND OXYGENASE MPAB_MPAB'_RUBBER OXYGENASE CATALYTIC DOMAIN-CONTAINING PROTEIN"/>
    <property type="match status" value="1"/>
</dbReference>
<gene>
    <name evidence="2" type="ORF">BKG62_19505</name>
    <name evidence="3" type="ORF">BKG82_16605</name>
    <name evidence="4" type="ORF">FJK96_00815</name>
</gene>
<dbReference type="EMBL" id="MLIQ01000017">
    <property type="protein sequence ID" value="OHU53936.1"/>
    <property type="molecule type" value="Genomic_DNA"/>
</dbReference>
<feature type="domain" description="ER-bound oxygenase mpaB/mpaB'/Rubber oxygenase catalytic" evidence="1">
    <location>
        <begin position="60"/>
        <end position="281"/>
    </location>
</feature>
<dbReference type="Proteomes" id="UP000180113">
    <property type="component" value="Unassembled WGS sequence"/>
</dbReference>
<dbReference type="AlphaFoldDB" id="A0A1S1KGS8"/>
<evidence type="ECO:0000313" key="4">
    <source>
        <dbReference type="EMBL" id="QDF68863.1"/>
    </source>
</evidence>
<dbReference type="Pfam" id="PF09995">
    <property type="entry name" value="MPAB_Lcp_cat"/>
    <property type="match status" value="1"/>
</dbReference>
<evidence type="ECO:0000313" key="3">
    <source>
        <dbReference type="EMBL" id="OHU53936.1"/>
    </source>
</evidence>
<evidence type="ECO:0000313" key="7">
    <source>
        <dbReference type="Proteomes" id="UP000317728"/>
    </source>
</evidence>
<accession>A0A1S1KGS8</accession>
<reference evidence="4 7" key="3">
    <citation type="submission" date="2019-06" db="EMBL/GenBank/DDBJ databases">
        <title>Whole geneome sequnce of Mycobacteroides chelonae M77 isolated from bovine milk from Meghalaya, India.</title>
        <authorList>
            <person name="Vise E."/>
            <person name="Das S."/>
            <person name="Garg A."/>
            <person name="Ghatak S."/>
            <person name="Shakuntala I."/>
            <person name="Milton A.A.P."/>
            <person name="Karam A."/>
            <person name="Sanjukta R."/>
            <person name="Puro K."/>
            <person name="Sen A."/>
        </authorList>
    </citation>
    <scope>NUCLEOTIDE SEQUENCE [LARGE SCALE GENOMIC DNA]</scope>
    <source>
        <strain evidence="4 7">M77</strain>
    </source>
</reference>
<organism evidence="3 5">
    <name type="scientific">Mycobacteroides chelonae</name>
    <name type="common">Mycobacterium chelonae</name>
    <dbReference type="NCBI Taxonomy" id="1774"/>
    <lineage>
        <taxon>Bacteria</taxon>
        <taxon>Bacillati</taxon>
        <taxon>Actinomycetota</taxon>
        <taxon>Actinomycetes</taxon>
        <taxon>Mycobacteriales</taxon>
        <taxon>Mycobacteriaceae</taxon>
        <taxon>Mycobacteroides</taxon>
    </lineage>
</organism>
<evidence type="ECO:0000259" key="1">
    <source>
        <dbReference type="Pfam" id="PF09995"/>
    </source>
</evidence>
<dbReference type="PANTHER" id="PTHR36151">
    <property type="entry name" value="BLR2777 PROTEIN"/>
    <property type="match status" value="1"/>
</dbReference>
<dbReference type="InterPro" id="IPR018713">
    <property type="entry name" value="MPAB/Lcp_cat_dom"/>
</dbReference>
<reference evidence="2 6" key="1">
    <citation type="submission" date="2016-10" db="EMBL/GenBank/DDBJ databases">
        <title>Evaluation of Human, Animal and Environmental Mycobacterium chelonae Isolates by Core Genome Phylogenomic Analysis, Targeted Gene Comparison, and Anti-microbial Susceptibility Patterns: A Tale of Mistaken Identities.</title>
        <authorList>
            <person name="Fogelson S.B."/>
            <person name="Camus A.C."/>
            <person name="Lorenz W."/>
            <person name="Vasireddy R."/>
            <person name="Vasireddy S."/>
            <person name="Smith T."/>
            <person name="Brown-Elliott B.A."/>
            <person name="Wallace R.J.Jr."/>
            <person name="Hasan N.A."/>
            <person name="Reischl U."/>
            <person name="Sanchez S."/>
        </authorList>
    </citation>
    <scope>NUCLEOTIDE SEQUENCE [LARGE SCALE GENOMIC DNA]</scope>
    <source>
        <strain evidence="2 6">42895</strain>
    </source>
</reference>
<sequence length="367" mass="41029">MGSLRDDPRYAGTVEERRRRDRRYDFLLKLHGKNGKKALQIAEAPRQDDGYFGLDSLSFKVYENVMIAGMGALSGLFISTIDPDGAYGVGQHTTYYYDTVGRIRRSLLFFAGAVAGDTDAAVKVGRDLFRKHSHVNGDVPSTGESYRANHVETLKFTYVVGWPHLWRAYKRFGDPNATYEDECVFYKEQVRVCELMGMPAGELPDTPEAVEAWVKDAEKNIMAVTRPAQELYDFMLHNPWTPLYPNAIMGAGIKLAIWAAIPLLTPYVREICDLETMRIRPAIGTFAIKGAVRALRNPIVEKLILPWFGYEMWGYMHNAIRHAPDTGPVPFDHEVGLKLQQGKGGTLEASACPMHAVAAARSVEALV</sequence>
<dbReference type="Proteomes" id="UP000180043">
    <property type="component" value="Unassembled WGS sequence"/>
</dbReference>
<dbReference type="EMBL" id="CP041150">
    <property type="protein sequence ID" value="QDF68863.1"/>
    <property type="molecule type" value="Genomic_DNA"/>
</dbReference>
<dbReference type="GO" id="GO:0016491">
    <property type="term" value="F:oxidoreductase activity"/>
    <property type="evidence" value="ECO:0007669"/>
    <property type="project" value="InterPro"/>
</dbReference>
<evidence type="ECO:0000313" key="6">
    <source>
        <dbReference type="Proteomes" id="UP000180113"/>
    </source>
</evidence>
<evidence type="ECO:0000313" key="5">
    <source>
        <dbReference type="Proteomes" id="UP000180043"/>
    </source>
</evidence>
<dbReference type="EMBL" id="MLHW01000014">
    <property type="protein sequence ID" value="OHT49732.1"/>
    <property type="molecule type" value="Genomic_DNA"/>
</dbReference>
<dbReference type="RefSeq" id="WP_057965381.1">
    <property type="nucleotide sequence ID" value="NZ_CP041150.1"/>
</dbReference>